<dbReference type="InterPro" id="IPR005531">
    <property type="entry name" value="Asp23"/>
</dbReference>
<dbReference type="PANTHER" id="PTHR34297">
    <property type="entry name" value="HYPOTHETICAL CYTOSOLIC PROTEIN-RELATED"/>
    <property type="match status" value="1"/>
</dbReference>
<proteinExistence type="inferred from homology"/>
<organism evidence="3 4">
    <name type="scientific">Candidatus Carbonibacillus altaicus</name>
    <dbReference type="NCBI Taxonomy" id="2163959"/>
    <lineage>
        <taxon>Bacteria</taxon>
        <taxon>Bacillati</taxon>
        <taxon>Bacillota</taxon>
        <taxon>Bacilli</taxon>
        <taxon>Bacillales</taxon>
        <taxon>Candidatus Carbonibacillus</taxon>
    </lineage>
</organism>
<dbReference type="Proteomes" id="UP000244338">
    <property type="component" value="Unassembled WGS sequence"/>
</dbReference>
<dbReference type="EMBL" id="PEBX01000074">
    <property type="protein sequence ID" value="PTQ55770.1"/>
    <property type="molecule type" value="Genomic_DNA"/>
</dbReference>
<feature type="region of interest" description="Disordered" evidence="2">
    <location>
        <begin position="122"/>
        <end position="141"/>
    </location>
</feature>
<evidence type="ECO:0000313" key="3">
    <source>
        <dbReference type="EMBL" id="PTQ55770.1"/>
    </source>
</evidence>
<comment type="caution">
    <text evidence="3">The sequence shown here is derived from an EMBL/GenBank/DDBJ whole genome shotgun (WGS) entry which is preliminary data.</text>
</comment>
<evidence type="ECO:0000256" key="2">
    <source>
        <dbReference type="SAM" id="MobiDB-lite"/>
    </source>
</evidence>
<sequence length="141" mass="15225">MEETIVGYENSGLGKIRIAPEVVGIIAGLAAAEVDGVTGMSTGFVGDLVDRFGRRKNPSRGVQVEVGEKEAAVDVSVTVEYGRSIRTVAEDIQQSVKRAIESMTGLSVVEVNVHVVDVTFQKETESTDKEEREETKSGRVR</sequence>
<comment type="similarity">
    <text evidence="1">Belongs to the asp23 family.</text>
</comment>
<dbReference type="AlphaFoldDB" id="A0A2R6XZF5"/>
<accession>A0A2R6XZF5</accession>
<protein>
    <submittedName>
        <fullName evidence="3">Alkaline shock protein</fullName>
    </submittedName>
</protein>
<evidence type="ECO:0000256" key="1">
    <source>
        <dbReference type="ARBA" id="ARBA00005721"/>
    </source>
</evidence>
<name>A0A2R6XZF5_9BACL</name>
<gene>
    <name evidence="3" type="ORF">BSOLF_1485</name>
</gene>
<dbReference type="Pfam" id="PF03780">
    <property type="entry name" value="Asp23"/>
    <property type="match status" value="1"/>
</dbReference>
<reference evidence="4" key="1">
    <citation type="journal article" date="2018" name="Sci. Rep.">
        <title>Lignite coal burning seam in the remote Altai Mountains harbors a hydrogen-driven thermophilic microbial community.</title>
        <authorList>
            <person name="Kadnikov V.V."/>
            <person name="Mardanov A.V."/>
            <person name="Ivasenko D.A."/>
            <person name="Antsiferov D.V."/>
            <person name="Beletsky A.V."/>
            <person name="Karnachuk O.V."/>
            <person name="Ravin N.V."/>
        </authorList>
    </citation>
    <scope>NUCLEOTIDE SEQUENCE [LARGE SCALE GENOMIC DNA]</scope>
</reference>
<evidence type="ECO:0000313" key="4">
    <source>
        <dbReference type="Proteomes" id="UP000244338"/>
    </source>
</evidence>